<dbReference type="PANTHER" id="PTHR33835">
    <property type="entry name" value="YALI0C07656P"/>
    <property type="match status" value="1"/>
</dbReference>
<dbReference type="KEGG" id="aaf:AURANDRAFT_11777"/>
<evidence type="ECO:0000313" key="1">
    <source>
        <dbReference type="EMBL" id="EGB08029.1"/>
    </source>
</evidence>
<dbReference type="eggNOG" id="ENOG502QU5X">
    <property type="taxonomic scope" value="Eukaryota"/>
</dbReference>
<gene>
    <name evidence="1" type="ORF">AURANDRAFT_11777</name>
</gene>
<name>F0YAB9_AURAN</name>
<feature type="non-terminal residue" evidence="1">
    <location>
        <position position="353"/>
    </location>
</feature>
<dbReference type="InterPro" id="IPR025638">
    <property type="entry name" value="DUF4336"/>
</dbReference>
<organism evidence="2">
    <name type="scientific">Aureococcus anophagefferens</name>
    <name type="common">Harmful bloom alga</name>
    <dbReference type="NCBI Taxonomy" id="44056"/>
    <lineage>
        <taxon>Eukaryota</taxon>
        <taxon>Sar</taxon>
        <taxon>Stramenopiles</taxon>
        <taxon>Ochrophyta</taxon>
        <taxon>Pelagophyceae</taxon>
        <taxon>Pelagomonadales</taxon>
        <taxon>Pelagomonadaceae</taxon>
        <taxon>Aureococcus</taxon>
    </lineage>
</organism>
<dbReference type="OMA" id="CPGQWSF"/>
<dbReference type="OrthoDB" id="421671at2759"/>
<sequence length="353" mass="39211">YGLWGVLPVGPYKSKRTAPAEAVVPGRIWTFDQKFGILNVQVPSRMVVVKLSEKSGGGLFVYNPIAATRELVSMVRDLEKQHGPVRHVVLGTVAIEHKTYCGVFASKFPKATVWVQPGQYAVPVNLPNPLLGFPLGRTKTLPASAEETPWVADLDMKTLGPFISRDGAFGETAFLHRASKTLLVTDTVVRVSEEIPPIFLLDDEAKRPLLYHARDTILQPVDKNNVDELRRGWRRVQLFGLYFMPAAIAVHSVNQAVEERRPDVNPDFAGIYPWDWVGDDGRAFAALRGSRKDGLLVAPILQTLILNRNPVETLDWADAVATWDFKRVIPAHLKNDVAADGAAFRRAFGFLEE</sequence>
<evidence type="ECO:0000313" key="2">
    <source>
        <dbReference type="Proteomes" id="UP000002729"/>
    </source>
</evidence>
<dbReference type="RefSeq" id="XP_009037391.1">
    <property type="nucleotide sequence ID" value="XM_009039143.1"/>
</dbReference>
<dbReference type="PANTHER" id="PTHR33835:SF2">
    <property type="entry name" value="LYSINE-TRNA LIGASE"/>
    <property type="match status" value="1"/>
</dbReference>
<evidence type="ECO:0008006" key="3">
    <source>
        <dbReference type="Google" id="ProtNLM"/>
    </source>
</evidence>
<protein>
    <recommendedName>
        <fullName evidence="3">DUF4336 domain-containing protein</fullName>
    </recommendedName>
</protein>
<feature type="non-terminal residue" evidence="1">
    <location>
        <position position="1"/>
    </location>
</feature>
<keyword evidence="2" id="KW-1185">Reference proteome</keyword>
<proteinExistence type="predicted"/>
<dbReference type="GeneID" id="20218096"/>
<dbReference type="EMBL" id="GL833129">
    <property type="protein sequence ID" value="EGB08029.1"/>
    <property type="molecule type" value="Genomic_DNA"/>
</dbReference>
<dbReference type="InParanoid" id="F0YAB9"/>
<dbReference type="AlphaFoldDB" id="F0YAB9"/>
<dbReference type="Proteomes" id="UP000002729">
    <property type="component" value="Unassembled WGS sequence"/>
</dbReference>
<reference evidence="1 2" key="1">
    <citation type="journal article" date="2011" name="Proc. Natl. Acad. Sci. U.S.A.">
        <title>Niche of harmful alga Aureococcus anophagefferens revealed through ecogenomics.</title>
        <authorList>
            <person name="Gobler C.J."/>
            <person name="Berry D.L."/>
            <person name="Dyhrman S.T."/>
            <person name="Wilhelm S.W."/>
            <person name="Salamov A."/>
            <person name="Lobanov A.V."/>
            <person name="Zhang Y."/>
            <person name="Collier J.L."/>
            <person name="Wurch L.L."/>
            <person name="Kustka A.B."/>
            <person name="Dill B.D."/>
            <person name="Shah M."/>
            <person name="VerBerkmoes N.C."/>
            <person name="Kuo A."/>
            <person name="Terry A."/>
            <person name="Pangilinan J."/>
            <person name="Lindquist E.A."/>
            <person name="Lucas S."/>
            <person name="Paulsen I.T."/>
            <person name="Hattenrath-Lehmann T.K."/>
            <person name="Talmage S.C."/>
            <person name="Walker E.A."/>
            <person name="Koch F."/>
            <person name="Burson A.M."/>
            <person name="Marcoval M.A."/>
            <person name="Tang Y.Z."/>
            <person name="Lecleir G.R."/>
            <person name="Coyne K.J."/>
            <person name="Berg G.M."/>
            <person name="Bertrand E.M."/>
            <person name="Saito M.A."/>
            <person name="Gladyshev V.N."/>
            <person name="Grigoriev I.V."/>
        </authorList>
    </citation>
    <scope>NUCLEOTIDE SEQUENCE [LARGE SCALE GENOMIC DNA]</scope>
    <source>
        <strain evidence="2">CCMP 1984</strain>
    </source>
</reference>
<accession>F0YAB9</accession>
<dbReference type="Pfam" id="PF14234">
    <property type="entry name" value="DUF4336"/>
    <property type="match status" value="1"/>
</dbReference>